<dbReference type="Gene3D" id="3.40.190.290">
    <property type="match status" value="1"/>
</dbReference>
<keyword evidence="3" id="KW-0238">DNA-binding</keyword>
<name>A0AA41Z2V5_9HYPH</name>
<accession>A0AA41Z2V5</accession>
<dbReference type="Pfam" id="PF03466">
    <property type="entry name" value="LysR_substrate"/>
    <property type="match status" value="1"/>
</dbReference>
<evidence type="ECO:0000256" key="4">
    <source>
        <dbReference type="ARBA" id="ARBA00023163"/>
    </source>
</evidence>
<proteinExistence type="inferred from homology"/>
<protein>
    <submittedName>
        <fullName evidence="6">LysR family transcriptional regulator</fullName>
    </submittedName>
</protein>
<comment type="similarity">
    <text evidence="1">Belongs to the LysR transcriptional regulatory family.</text>
</comment>
<dbReference type="EMBL" id="JAMOIM010000033">
    <property type="protein sequence ID" value="MCW6511805.1"/>
    <property type="molecule type" value="Genomic_DNA"/>
</dbReference>
<dbReference type="PROSITE" id="PS50931">
    <property type="entry name" value="HTH_LYSR"/>
    <property type="match status" value="1"/>
</dbReference>
<gene>
    <name evidence="6" type="ORF">M8523_27990</name>
</gene>
<dbReference type="SUPFAM" id="SSF46785">
    <property type="entry name" value="Winged helix' DNA-binding domain"/>
    <property type="match status" value="1"/>
</dbReference>
<dbReference type="RefSeq" id="WP_282588181.1">
    <property type="nucleotide sequence ID" value="NZ_JAMOIM010000033.1"/>
</dbReference>
<dbReference type="GO" id="GO:0003700">
    <property type="term" value="F:DNA-binding transcription factor activity"/>
    <property type="evidence" value="ECO:0007669"/>
    <property type="project" value="InterPro"/>
</dbReference>
<dbReference type="GO" id="GO:0003677">
    <property type="term" value="F:DNA binding"/>
    <property type="evidence" value="ECO:0007669"/>
    <property type="project" value="UniProtKB-KW"/>
</dbReference>
<evidence type="ECO:0000313" key="6">
    <source>
        <dbReference type="EMBL" id="MCW6511805.1"/>
    </source>
</evidence>
<dbReference type="SUPFAM" id="SSF53850">
    <property type="entry name" value="Periplasmic binding protein-like II"/>
    <property type="match status" value="1"/>
</dbReference>
<evidence type="ECO:0000256" key="1">
    <source>
        <dbReference type="ARBA" id="ARBA00009437"/>
    </source>
</evidence>
<dbReference type="Gene3D" id="1.10.10.10">
    <property type="entry name" value="Winged helix-like DNA-binding domain superfamily/Winged helix DNA-binding domain"/>
    <property type="match status" value="1"/>
</dbReference>
<organism evidence="6 7">
    <name type="scientific">Lichenifustis flavocetrariae</name>
    <dbReference type="NCBI Taxonomy" id="2949735"/>
    <lineage>
        <taxon>Bacteria</taxon>
        <taxon>Pseudomonadati</taxon>
        <taxon>Pseudomonadota</taxon>
        <taxon>Alphaproteobacteria</taxon>
        <taxon>Hyphomicrobiales</taxon>
        <taxon>Lichenihabitantaceae</taxon>
        <taxon>Lichenifustis</taxon>
    </lineage>
</organism>
<dbReference type="PANTHER" id="PTHR30419">
    <property type="entry name" value="HTH-TYPE TRANSCRIPTIONAL REGULATOR YBHD"/>
    <property type="match status" value="1"/>
</dbReference>
<dbReference type="Pfam" id="PF00126">
    <property type="entry name" value="HTH_1"/>
    <property type="match status" value="1"/>
</dbReference>
<dbReference type="GO" id="GO:0005829">
    <property type="term" value="C:cytosol"/>
    <property type="evidence" value="ECO:0007669"/>
    <property type="project" value="TreeGrafter"/>
</dbReference>
<evidence type="ECO:0000256" key="2">
    <source>
        <dbReference type="ARBA" id="ARBA00023015"/>
    </source>
</evidence>
<evidence type="ECO:0000256" key="3">
    <source>
        <dbReference type="ARBA" id="ARBA00023125"/>
    </source>
</evidence>
<sequence>MLHSRLMRYIDEVARTGSIRQAAERLSVASSAINRQIIAYEEELGLPVFERLSRGVRLTAIGELLVEHIRATMKDHRQTLHRIGDLKTLRRSKIHVATLEALTTDVLAQVVSAWHQTYPLTRISVTTMPSEAIAAAVGRGDAQLGLGFDMPPQPNLTTFSSTPCSLGLVVRPGHPLASRASLRWSELADCAFALPAEGLTIRTLLDRAIKRTRLTVDPIVETNSIDLLKRLAMLGDVATVLTKADVEVDRQRGALSFIPITDGEAGSQSLVIVHRTSAPLDGVTTRFAEKLAELARQIGDESPHNKPFATG</sequence>
<dbReference type="Proteomes" id="UP001165667">
    <property type="component" value="Unassembled WGS sequence"/>
</dbReference>
<feature type="domain" description="HTH lysR-type" evidence="5">
    <location>
        <begin position="1"/>
        <end position="59"/>
    </location>
</feature>
<keyword evidence="2" id="KW-0805">Transcription regulation</keyword>
<dbReference type="InterPro" id="IPR000847">
    <property type="entry name" value="LysR_HTH_N"/>
</dbReference>
<dbReference type="PANTHER" id="PTHR30419:SF8">
    <property type="entry name" value="NITROGEN ASSIMILATION TRANSCRIPTIONAL ACTIVATOR-RELATED"/>
    <property type="match status" value="1"/>
</dbReference>
<dbReference type="InterPro" id="IPR050950">
    <property type="entry name" value="HTH-type_LysR_regulators"/>
</dbReference>
<dbReference type="InterPro" id="IPR005119">
    <property type="entry name" value="LysR_subst-bd"/>
</dbReference>
<comment type="caution">
    <text evidence="6">The sequence shown here is derived from an EMBL/GenBank/DDBJ whole genome shotgun (WGS) entry which is preliminary data.</text>
</comment>
<dbReference type="InterPro" id="IPR036388">
    <property type="entry name" value="WH-like_DNA-bd_sf"/>
</dbReference>
<keyword evidence="7" id="KW-1185">Reference proteome</keyword>
<dbReference type="InterPro" id="IPR036390">
    <property type="entry name" value="WH_DNA-bd_sf"/>
</dbReference>
<keyword evidence="4" id="KW-0804">Transcription</keyword>
<evidence type="ECO:0000259" key="5">
    <source>
        <dbReference type="PROSITE" id="PS50931"/>
    </source>
</evidence>
<reference evidence="6" key="1">
    <citation type="submission" date="2022-05" db="EMBL/GenBank/DDBJ databases">
        <authorList>
            <person name="Pankratov T."/>
        </authorList>
    </citation>
    <scope>NUCLEOTIDE SEQUENCE</scope>
    <source>
        <strain evidence="6">BP6-180914</strain>
    </source>
</reference>
<evidence type="ECO:0000313" key="7">
    <source>
        <dbReference type="Proteomes" id="UP001165667"/>
    </source>
</evidence>
<dbReference type="AlphaFoldDB" id="A0AA41Z2V5"/>